<sequence>MSFILENLWKRATSSQSVNTSENILSWNKEIETLYELGINMEDTIRYLFFEKPDWETFMIWINNRKKETMPLFEDYPTNVLSDEDLLFWNEKGYVIIKEAISQKDCEDTRQAIWNFLGMHPDKKETWYNKHEEQRGLMLNFSDHETLNKNRFSPKIKKAYEQLYKTSAIYKTIDKVSFNPPETDDFHFRGSRLHWDVSLKLPIPFALQGLLYLTDCGAEEGAFHCVPGFHNKIEPWLKGLAAEENPREKILEISNPIPITANAGDFIIWQNSLPHSATPNRGSQPRMVQYLTYLPNNYKATSEWI</sequence>
<dbReference type="Gene3D" id="2.60.120.620">
    <property type="entry name" value="q2cbj1_9rhob like domain"/>
    <property type="match status" value="1"/>
</dbReference>
<keyword evidence="1" id="KW-0560">Oxidoreductase</keyword>
<dbReference type="PANTHER" id="PTHR31630:SF6">
    <property type="entry name" value="PHYTANOYL-COA DIOXYGENASE-RELATED"/>
    <property type="match status" value="1"/>
</dbReference>
<dbReference type="RefSeq" id="WP_150033261.1">
    <property type="nucleotide sequence ID" value="NZ_VWSH01000003.1"/>
</dbReference>
<evidence type="ECO:0000313" key="1">
    <source>
        <dbReference type="EMBL" id="KAA5533514.1"/>
    </source>
</evidence>
<proteinExistence type="predicted"/>
<reference evidence="1 2" key="1">
    <citation type="submission" date="2019-09" db="EMBL/GenBank/DDBJ databases">
        <title>Genome sequence and assembly of Taibaiella sp.</title>
        <authorList>
            <person name="Chhetri G."/>
        </authorList>
    </citation>
    <scope>NUCLEOTIDE SEQUENCE [LARGE SCALE GENOMIC DNA]</scope>
    <source>
        <strain evidence="1 2">KVB11</strain>
    </source>
</reference>
<evidence type="ECO:0000313" key="2">
    <source>
        <dbReference type="Proteomes" id="UP000323632"/>
    </source>
</evidence>
<accession>A0A5M6CEC3</accession>
<dbReference type="AlphaFoldDB" id="A0A5M6CEC3"/>
<dbReference type="GO" id="GO:0016706">
    <property type="term" value="F:2-oxoglutarate-dependent dioxygenase activity"/>
    <property type="evidence" value="ECO:0007669"/>
    <property type="project" value="UniProtKB-ARBA"/>
</dbReference>
<dbReference type="Proteomes" id="UP000323632">
    <property type="component" value="Unassembled WGS sequence"/>
</dbReference>
<keyword evidence="2" id="KW-1185">Reference proteome</keyword>
<dbReference type="EMBL" id="VWSH01000003">
    <property type="protein sequence ID" value="KAA5533514.1"/>
    <property type="molecule type" value="Genomic_DNA"/>
</dbReference>
<dbReference type="Pfam" id="PF05721">
    <property type="entry name" value="PhyH"/>
    <property type="match status" value="1"/>
</dbReference>
<dbReference type="SUPFAM" id="SSF51197">
    <property type="entry name" value="Clavaminate synthase-like"/>
    <property type="match status" value="1"/>
</dbReference>
<gene>
    <name evidence="1" type="ORF">F0919_13315</name>
</gene>
<dbReference type="InterPro" id="IPR008775">
    <property type="entry name" value="Phytyl_CoA_dOase-like"/>
</dbReference>
<comment type="caution">
    <text evidence="1">The sequence shown here is derived from an EMBL/GenBank/DDBJ whole genome shotgun (WGS) entry which is preliminary data.</text>
</comment>
<protein>
    <submittedName>
        <fullName evidence="1">Phytanoyl-CoA dioxygenase family protein</fullName>
    </submittedName>
</protein>
<keyword evidence="1" id="KW-0223">Dioxygenase</keyword>
<dbReference type="PANTHER" id="PTHR31630">
    <property type="entry name" value="PHYTANOYL-COA DIOXYGENASE-RELATED-RELATED"/>
    <property type="match status" value="1"/>
</dbReference>
<organism evidence="1 2">
    <name type="scientific">Taibaiella lutea</name>
    <dbReference type="NCBI Taxonomy" id="2608001"/>
    <lineage>
        <taxon>Bacteria</taxon>
        <taxon>Pseudomonadati</taxon>
        <taxon>Bacteroidota</taxon>
        <taxon>Chitinophagia</taxon>
        <taxon>Chitinophagales</taxon>
        <taxon>Chitinophagaceae</taxon>
        <taxon>Taibaiella</taxon>
    </lineage>
</organism>
<name>A0A5M6CEC3_9BACT</name>